<reference evidence="2" key="1">
    <citation type="submission" date="2016-10" db="EMBL/GenBank/DDBJ databases">
        <authorList>
            <person name="Varghese N."/>
            <person name="Submissions S."/>
        </authorList>
    </citation>
    <scope>NUCLEOTIDE SEQUENCE [LARGE SCALE GENOMIC DNA]</scope>
    <source>
        <strain evidence="2">CGMCC 1.9150</strain>
    </source>
</reference>
<proteinExistence type="predicted"/>
<sequence>MVASSRVESRIRMVAMAAMAGRDRTLKEGTLLVAAHQWEYA</sequence>
<evidence type="ECO:0000313" key="1">
    <source>
        <dbReference type="EMBL" id="SEM03859.1"/>
    </source>
</evidence>
<gene>
    <name evidence="1" type="ORF">SAMN04488129_1233</name>
</gene>
<evidence type="ECO:0000313" key="2">
    <source>
        <dbReference type="Proteomes" id="UP000198807"/>
    </source>
</evidence>
<name>A0A1H7V475_9GAMM</name>
<keyword evidence="2" id="KW-1185">Reference proteome</keyword>
<dbReference type="EMBL" id="FOBC01000023">
    <property type="protein sequence ID" value="SEM03859.1"/>
    <property type="molecule type" value="Genomic_DNA"/>
</dbReference>
<organism evidence="1 2">
    <name type="scientific">Halomonas daqiaonensis</name>
    <dbReference type="NCBI Taxonomy" id="650850"/>
    <lineage>
        <taxon>Bacteria</taxon>
        <taxon>Pseudomonadati</taxon>
        <taxon>Pseudomonadota</taxon>
        <taxon>Gammaproteobacteria</taxon>
        <taxon>Oceanospirillales</taxon>
        <taxon>Halomonadaceae</taxon>
        <taxon>Halomonas</taxon>
    </lineage>
</organism>
<dbReference type="AlphaFoldDB" id="A0A1H7V475"/>
<accession>A0A1H7V475</accession>
<dbReference type="STRING" id="650850.SAMN04488129_1233"/>
<protein>
    <submittedName>
        <fullName evidence="1">Uncharacterized protein</fullName>
    </submittedName>
</protein>
<dbReference type="Proteomes" id="UP000198807">
    <property type="component" value="Unassembled WGS sequence"/>
</dbReference>